<dbReference type="Pfam" id="PF07690">
    <property type="entry name" value="MFS_1"/>
    <property type="match status" value="1"/>
</dbReference>
<dbReference type="Proteomes" id="UP000297714">
    <property type="component" value="Unassembled WGS sequence"/>
</dbReference>
<dbReference type="Gene3D" id="1.20.1250.20">
    <property type="entry name" value="MFS general substrate transporter like domains"/>
    <property type="match status" value="1"/>
</dbReference>
<feature type="transmembrane region" description="Helical" evidence="7">
    <location>
        <begin position="360"/>
        <end position="382"/>
    </location>
</feature>
<feature type="transmembrane region" description="Helical" evidence="7">
    <location>
        <begin position="245"/>
        <end position="262"/>
    </location>
</feature>
<comment type="caution">
    <text evidence="9">The sequence shown here is derived from an EMBL/GenBank/DDBJ whole genome shotgun (WGS) entry which is preliminary data.</text>
</comment>
<accession>A0A4Z0YF00</accession>
<feature type="transmembrane region" description="Helical" evidence="7">
    <location>
        <begin position="66"/>
        <end position="86"/>
    </location>
</feature>
<feature type="transmembrane region" description="Helical" evidence="7">
    <location>
        <begin position="160"/>
        <end position="179"/>
    </location>
</feature>
<keyword evidence="10" id="KW-1185">Reference proteome</keyword>
<keyword evidence="5 7" id="KW-1133">Transmembrane helix</keyword>
<evidence type="ECO:0000259" key="8">
    <source>
        <dbReference type="PROSITE" id="PS50850"/>
    </source>
</evidence>
<dbReference type="InterPro" id="IPR051788">
    <property type="entry name" value="MFS_Transporter"/>
</dbReference>
<evidence type="ECO:0000313" key="10">
    <source>
        <dbReference type="Proteomes" id="UP000297714"/>
    </source>
</evidence>
<gene>
    <name evidence="9" type="ORF">CAGA_23310</name>
</gene>
<evidence type="ECO:0000256" key="7">
    <source>
        <dbReference type="SAM" id="Phobius"/>
    </source>
</evidence>
<comment type="subcellular location">
    <subcellularLocation>
        <location evidence="1">Cell membrane</location>
        <topology evidence="1">Multi-pass membrane protein</topology>
    </subcellularLocation>
</comment>
<feature type="transmembrane region" description="Helical" evidence="7">
    <location>
        <begin position="331"/>
        <end position="354"/>
    </location>
</feature>
<feature type="transmembrane region" description="Helical" evidence="7">
    <location>
        <begin position="274"/>
        <end position="293"/>
    </location>
</feature>
<evidence type="ECO:0000256" key="4">
    <source>
        <dbReference type="ARBA" id="ARBA00022692"/>
    </source>
</evidence>
<comment type="similarity">
    <text evidence="2">Belongs to the major facilitator superfamily.</text>
</comment>
<dbReference type="GO" id="GO:0022857">
    <property type="term" value="F:transmembrane transporter activity"/>
    <property type="evidence" value="ECO:0007669"/>
    <property type="project" value="InterPro"/>
</dbReference>
<proteinExistence type="inferred from homology"/>
<evidence type="ECO:0000256" key="5">
    <source>
        <dbReference type="ARBA" id="ARBA00022989"/>
    </source>
</evidence>
<feature type="transmembrane region" description="Helical" evidence="7">
    <location>
        <begin position="92"/>
        <end position="116"/>
    </location>
</feature>
<dbReference type="InterPro" id="IPR020846">
    <property type="entry name" value="MFS_dom"/>
</dbReference>
<dbReference type="GO" id="GO:0005886">
    <property type="term" value="C:plasma membrane"/>
    <property type="evidence" value="ECO:0007669"/>
    <property type="project" value="UniProtKB-SubCell"/>
</dbReference>
<keyword evidence="3" id="KW-0813">Transport</keyword>
<protein>
    <submittedName>
        <fullName evidence="9">Putative transporter</fullName>
    </submittedName>
</protein>
<feature type="transmembrane region" description="Helical" evidence="7">
    <location>
        <begin position="299"/>
        <end position="319"/>
    </location>
</feature>
<name>A0A4Z0YF00_9FIRM</name>
<dbReference type="SUPFAM" id="SSF103473">
    <property type="entry name" value="MFS general substrate transporter"/>
    <property type="match status" value="1"/>
</dbReference>
<evidence type="ECO:0000256" key="2">
    <source>
        <dbReference type="ARBA" id="ARBA00008335"/>
    </source>
</evidence>
<dbReference type="OrthoDB" id="9795150at2"/>
<feature type="domain" description="Major facilitator superfamily (MFS) profile" evidence="8">
    <location>
        <begin position="5"/>
        <end position="387"/>
    </location>
</feature>
<evidence type="ECO:0000256" key="3">
    <source>
        <dbReference type="ARBA" id="ARBA00022448"/>
    </source>
</evidence>
<dbReference type="PANTHER" id="PTHR23514:SF3">
    <property type="entry name" value="BYPASS OF STOP CODON PROTEIN 6"/>
    <property type="match status" value="1"/>
</dbReference>
<dbReference type="PANTHER" id="PTHR23514">
    <property type="entry name" value="BYPASS OF STOP CODON PROTEIN 6"/>
    <property type="match status" value="1"/>
</dbReference>
<evidence type="ECO:0000313" key="9">
    <source>
        <dbReference type="EMBL" id="TGJ75532.1"/>
    </source>
</evidence>
<dbReference type="EMBL" id="SRMQ01000015">
    <property type="protein sequence ID" value="TGJ75532.1"/>
    <property type="molecule type" value="Genomic_DNA"/>
</dbReference>
<feature type="transmembrane region" description="Helical" evidence="7">
    <location>
        <begin position="34"/>
        <end position="54"/>
    </location>
</feature>
<dbReference type="InterPro" id="IPR011701">
    <property type="entry name" value="MFS"/>
</dbReference>
<dbReference type="InterPro" id="IPR036259">
    <property type="entry name" value="MFS_trans_sf"/>
</dbReference>
<keyword evidence="4 7" id="KW-0812">Transmembrane</keyword>
<keyword evidence="6 7" id="KW-0472">Membrane</keyword>
<dbReference type="PROSITE" id="PS50850">
    <property type="entry name" value="MFS"/>
    <property type="match status" value="1"/>
</dbReference>
<dbReference type="AlphaFoldDB" id="A0A4Z0YF00"/>
<dbReference type="RefSeq" id="WP_135660970.1">
    <property type="nucleotide sequence ID" value="NZ_SRMQ01000015.1"/>
</dbReference>
<sequence length="391" mass="42471">MFQFLLVIIYLAFISLGLPDALLGSAWSSMYTEFRVPISCIGVISTIIAIGTVVSSLQSDKLTRKFGTGKITAISVAMTAVALFGFSISHSFGLLCFWAIPYGLGAGSVDASLNNYVALHYTSRHMSWLHCMWGIGATIGPYMMGYTLMHGQNWNAGYQYISFLQIAFVVILFFSLPLWKNQKGSAEKHAILAGKTLPLKEVIQIPGTKEVMLCFFCYCALEQTAGLWASSYFTLFKGFSMETSAGYASMFFMGITIGRVLSGIISMKLSDLQMIRLGQGIIAVGILMMLLPVHEAVSLAGLLFIGLGCAPIYPCMIHATPSCFGADKSQAIIGVQMASAYVGTCLMPPLFGLIAKHINIVFLPVYLLIILLLMAMMHGALVRKTEKENAA</sequence>
<feature type="transmembrane region" description="Helical" evidence="7">
    <location>
        <begin position="128"/>
        <end position="148"/>
    </location>
</feature>
<evidence type="ECO:0000256" key="1">
    <source>
        <dbReference type="ARBA" id="ARBA00004651"/>
    </source>
</evidence>
<reference evidence="9 10" key="1">
    <citation type="submission" date="2019-04" db="EMBL/GenBank/DDBJ databases">
        <authorList>
            <person name="Poehlein A."/>
            <person name="Bengelsdorf F.R."/>
            <person name="Duerre P."/>
            <person name="Daniel R."/>
        </authorList>
    </citation>
    <scope>NUCLEOTIDE SEQUENCE [LARGE SCALE GENOMIC DNA]</scope>
    <source>
        <strain evidence="9 10">BS-1</strain>
    </source>
</reference>
<organism evidence="9 10">
    <name type="scientific">Caproiciproducens galactitolivorans</name>
    <dbReference type="NCBI Taxonomy" id="642589"/>
    <lineage>
        <taxon>Bacteria</taxon>
        <taxon>Bacillati</taxon>
        <taxon>Bacillota</taxon>
        <taxon>Clostridia</taxon>
        <taxon>Eubacteriales</taxon>
        <taxon>Acutalibacteraceae</taxon>
        <taxon>Caproiciproducens</taxon>
    </lineage>
</organism>
<evidence type="ECO:0000256" key="6">
    <source>
        <dbReference type="ARBA" id="ARBA00023136"/>
    </source>
</evidence>